<evidence type="ECO:0000313" key="5">
    <source>
        <dbReference type="Proteomes" id="UP000176299"/>
    </source>
</evidence>
<feature type="chain" id="PRO_5009581100" description="Bacterial Ig-like domain-containing protein" evidence="3">
    <location>
        <begin position="29"/>
        <end position="516"/>
    </location>
</feature>
<dbReference type="STRING" id="1802591.A2113_03510"/>
<evidence type="ECO:0008006" key="6">
    <source>
        <dbReference type="Google" id="ProtNLM"/>
    </source>
</evidence>
<keyword evidence="2" id="KW-0472">Membrane</keyword>
<dbReference type="Gene3D" id="2.60.40.10">
    <property type="entry name" value="Immunoglobulins"/>
    <property type="match status" value="1"/>
</dbReference>
<comment type="caution">
    <text evidence="4">The sequence shown here is derived from an EMBL/GenBank/DDBJ whole genome shotgun (WGS) entry which is preliminary data.</text>
</comment>
<protein>
    <recommendedName>
        <fullName evidence="6">Bacterial Ig-like domain-containing protein</fullName>
    </recommendedName>
</protein>
<evidence type="ECO:0000256" key="1">
    <source>
        <dbReference type="SAM" id="MobiDB-lite"/>
    </source>
</evidence>
<sequence length="516" mass="55811">MKPVRKILIGLCLASVLLSTDLAQLTQAAGASLYPSPTTGSKYVGEKFHVFIYVGADQSVNTFDVYVSVSNFTVTGISVAGSICKLYPSSPSYSPTSAHFQCGLPTPGYTGGAGYIGAVIVKGNSPGTAKLSIASGSKVLANDGFGTNILSSLGTATFNILPPPTAAPSVTSSTHPDSDKWYKNKDVSLSWSGAGSEFSYQFDQSADTIPDTVSEGTEKAKTYKEVADGLWYFHVRVKGSGGWSATTSFRVQIDSTPPEPFTPEADPKKDAEKRPIISFVTADATSGIDHYEVKIDNGVWVTALSPYQIPKIASGKHTIYVKAIDKAGNERIGQVEVGVKEIPAPIVTKPSDGSFIPYTPSLQIAGRSEANFQVEIYLDDKKIATVKTDKNGNFTYTHKNLLTAGKHTIYAIALNPDGIESPKSNVVNFTLDPRAFDLAGLTVPGIIVYSFLFGLIIILVIIFVFFILRSRRYRKKLKEIFEGLEEEVEEDLSEEKASDKAKEKVEKDFEETEKEL</sequence>
<organism evidence="4 5">
    <name type="scientific">Candidatus Woykebacteria bacterium GWA1_44_8</name>
    <dbReference type="NCBI Taxonomy" id="1802591"/>
    <lineage>
        <taxon>Bacteria</taxon>
        <taxon>Candidatus Woykeibacteriota</taxon>
    </lineage>
</organism>
<evidence type="ECO:0000313" key="4">
    <source>
        <dbReference type="EMBL" id="OGY22171.1"/>
    </source>
</evidence>
<dbReference type="Proteomes" id="UP000176299">
    <property type="component" value="Unassembled WGS sequence"/>
</dbReference>
<keyword evidence="3" id="KW-0732">Signal</keyword>
<proteinExistence type="predicted"/>
<dbReference type="EMBL" id="MHCN01000008">
    <property type="protein sequence ID" value="OGY22171.1"/>
    <property type="molecule type" value="Genomic_DNA"/>
</dbReference>
<keyword evidence="2" id="KW-0812">Transmembrane</keyword>
<feature type="transmembrane region" description="Helical" evidence="2">
    <location>
        <begin position="446"/>
        <end position="468"/>
    </location>
</feature>
<feature type="signal peptide" evidence="3">
    <location>
        <begin position="1"/>
        <end position="28"/>
    </location>
</feature>
<evidence type="ECO:0000256" key="3">
    <source>
        <dbReference type="SAM" id="SignalP"/>
    </source>
</evidence>
<dbReference type="AlphaFoldDB" id="A0A1G1W3H6"/>
<keyword evidence="2" id="KW-1133">Transmembrane helix</keyword>
<name>A0A1G1W3H6_9BACT</name>
<feature type="compositionally biased region" description="Basic and acidic residues" evidence="1">
    <location>
        <begin position="494"/>
        <end position="507"/>
    </location>
</feature>
<accession>A0A1G1W3H6</accession>
<evidence type="ECO:0000256" key="2">
    <source>
        <dbReference type="SAM" id="Phobius"/>
    </source>
</evidence>
<feature type="region of interest" description="Disordered" evidence="1">
    <location>
        <begin position="485"/>
        <end position="516"/>
    </location>
</feature>
<dbReference type="InterPro" id="IPR013783">
    <property type="entry name" value="Ig-like_fold"/>
</dbReference>
<reference evidence="4 5" key="1">
    <citation type="journal article" date="2016" name="Nat. Commun.">
        <title>Thousands of microbial genomes shed light on interconnected biogeochemical processes in an aquifer system.</title>
        <authorList>
            <person name="Anantharaman K."/>
            <person name="Brown C.T."/>
            <person name="Hug L.A."/>
            <person name="Sharon I."/>
            <person name="Castelle C.J."/>
            <person name="Probst A.J."/>
            <person name="Thomas B.C."/>
            <person name="Singh A."/>
            <person name="Wilkins M.J."/>
            <person name="Karaoz U."/>
            <person name="Brodie E.L."/>
            <person name="Williams K.H."/>
            <person name="Hubbard S.S."/>
            <person name="Banfield J.F."/>
        </authorList>
    </citation>
    <scope>NUCLEOTIDE SEQUENCE [LARGE SCALE GENOMIC DNA]</scope>
</reference>
<gene>
    <name evidence="4" type="ORF">A2113_03510</name>
</gene>